<accession>F4RZZ0</accession>
<dbReference type="AlphaFoldDB" id="F4RZZ0"/>
<dbReference type="Proteomes" id="UP000001072">
    <property type="component" value="Unassembled WGS sequence"/>
</dbReference>
<dbReference type="RefSeq" id="XP_007414640.1">
    <property type="nucleotide sequence ID" value="XM_007414578.1"/>
</dbReference>
<dbReference type="STRING" id="747676.F4RZZ0"/>
<dbReference type="HOGENOM" id="CLU_2923123_0_0_1"/>
<evidence type="ECO:0000313" key="1">
    <source>
        <dbReference type="EMBL" id="EGG02103.1"/>
    </source>
</evidence>
<sequence>MAAKNYSKIEDEVARDVRYLDSRVVLLIQNQMALDAREEVQQHLEEADKCEGLDLDDRGTQ</sequence>
<reference evidence="2" key="1">
    <citation type="journal article" date="2011" name="Proc. Natl. Acad. Sci. U.S.A.">
        <title>Obligate biotrophy features unraveled by the genomic analysis of rust fungi.</title>
        <authorList>
            <person name="Duplessis S."/>
            <person name="Cuomo C.A."/>
            <person name="Lin Y.-C."/>
            <person name="Aerts A."/>
            <person name="Tisserant E."/>
            <person name="Veneault-Fourrey C."/>
            <person name="Joly D.L."/>
            <person name="Hacquard S."/>
            <person name="Amselem J."/>
            <person name="Cantarel B.L."/>
            <person name="Chiu R."/>
            <person name="Coutinho P.M."/>
            <person name="Feau N."/>
            <person name="Field M."/>
            <person name="Frey P."/>
            <person name="Gelhaye E."/>
            <person name="Goldberg J."/>
            <person name="Grabherr M.G."/>
            <person name="Kodira C.D."/>
            <person name="Kohler A."/>
            <person name="Kuees U."/>
            <person name="Lindquist E.A."/>
            <person name="Lucas S.M."/>
            <person name="Mago R."/>
            <person name="Mauceli E."/>
            <person name="Morin E."/>
            <person name="Murat C."/>
            <person name="Pangilinan J.L."/>
            <person name="Park R."/>
            <person name="Pearson M."/>
            <person name="Quesneville H."/>
            <person name="Rouhier N."/>
            <person name="Sakthikumar S."/>
            <person name="Salamov A.A."/>
            <person name="Schmutz J."/>
            <person name="Selles B."/>
            <person name="Shapiro H."/>
            <person name="Tanguay P."/>
            <person name="Tuskan G.A."/>
            <person name="Henrissat B."/>
            <person name="Van de Peer Y."/>
            <person name="Rouze P."/>
            <person name="Ellis J.G."/>
            <person name="Dodds P.N."/>
            <person name="Schein J.E."/>
            <person name="Zhong S."/>
            <person name="Hamelin R.C."/>
            <person name="Grigoriev I.V."/>
            <person name="Szabo L.J."/>
            <person name="Martin F."/>
        </authorList>
    </citation>
    <scope>NUCLEOTIDE SEQUENCE [LARGE SCALE GENOMIC DNA]</scope>
    <source>
        <strain evidence="2">98AG31 / pathotype 3-4-7</strain>
    </source>
</reference>
<dbReference type="OrthoDB" id="775356at2759"/>
<gene>
    <name evidence="1" type="ORF">MELLADRAFT_91693</name>
</gene>
<dbReference type="KEGG" id="mlr:MELLADRAFT_91693"/>
<protein>
    <submittedName>
        <fullName evidence="1">Uncharacterized protein</fullName>
    </submittedName>
</protein>
<dbReference type="VEuPathDB" id="FungiDB:MELLADRAFT_91693"/>
<proteinExistence type="predicted"/>
<keyword evidence="2" id="KW-1185">Reference proteome</keyword>
<dbReference type="GeneID" id="18935994"/>
<dbReference type="InParanoid" id="F4RZZ0"/>
<evidence type="ECO:0000313" key="2">
    <source>
        <dbReference type="Proteomes" id="UP000001072"/>
    </source>
</evidence>
<dbReference type="EMBL" id="GL883133">
    <property type="protein sequence ID" value="EGG02103.1"/>
    <property type="molecule type" value="Genomic_DNA"/>
</dbReference>
<organism evidence="2">
    <name type="scientific">Melampsora larici-populina (strain 98AG31 / pathotype 3-4-7)</name>
    <name type="common">Poplar leaf rust fungus</name>
    <dbReference type="NCBI Taxonomy" id="747676"/>
    <lineage>
        <taxon>Eukaryota</taxon>
        <taxon>Fungi</taxon>
        <taxon>Dikarya</taxon>
        <taxon>Basidiomycota</taxon>
        <taxon>Pucciniomycotina</taxon>
        <taxon>Pucciniomycetes</taxon>
        <taxon>Pucciniales</taxon>
        <taxon>Melampsoraceae</taxon>
        <taxon>Melampsora</taxon>
    </lineage>
</organism>
<name>F4RZZ0_MELLP</name>